<feature type="binding site" evidence="6">
    <location>
        <position position="236"/>
    </location>
    <ligand>
        <name>chlorophyll a</name>
        <dbReference type="ChEBI" id="CHEBI:58416"/>
        <label>1</label>
    </ligand>
</feature>
<evidence type="ECO:0000256" key="2">
    <source>
        <dbReference type="ARBA" id="ARBA00022528"/>
    </source>
</evidence>
<name>A0AAE0ETL0_9CHLO</name>
<keyword evidence="5 7" id="KW-0157">Chromophore</keyword>
<keyword evidence="3 7" id="KW-0602">Photosynthesis</keyword>
<dbReference type="GO" id="GO:0009765">
    <property type="term" value="P:photosynthesis, light harvesting"/>
    <property type="evidence" value="ECO:0007669"/>
    <property type="project" value="InterPro"/>
</dbReference>
<dbReference type="AlphaFoldDB" id="A0AAE0ETL0"/>
<feature type="binding site" evidence="6">
    <location>
        <position position="108"/>
    </location>
    <ligand>
        <name>chlorophyll a</name>
        <dbReference type="ChEBI" id="CHEBI:58416"/>
        <label>1</label>
    </ligand>
</feature>
<feature type="binding site" description="axial binding residue" evidence="6">
    <location>
        <position position="200"/>
    </location>
    <ligand>
        <name>chlorophyll b</name>
        <dbReference type="ChEBI" id="CHEBI:61721"/>
        <label>1</label>
    </ligand>
    <ligandPart>
        <name>Mg</name>
        <dbReference type="ChEBI" id="CHEBI:25107"/>
    </ligandPart>
</feature>
<reference evidence="8 9" key="1">
    <citation type="journal article" date="2015" name="Genome Biol. Evol.">
        <title>Comparative Genomics of a Bacterivorous Green Alga Reveals Evolutionary Causalities and Consequences of Phago-Mixotrophic Mode of Nutrition.</title>
        <authorList>
            <person name="Burns J.A."/>
            <person name="Paasch A."/>
            <person name="Narechania A."/>
            <person name="Kim E."/>
        </authorList>
    </citation>
    <scope>NUCLEOTIDE SEQUENCE [LARGE SCALE GENOMIC DNA]</scope>
    <source>
        <strain evidence="8 9">PLY_AMNH</strain>
    </source>
</reference>
<comment type="subcellular location">
    <subcellularLocation>
        <location evidence="7">Plastid</location>
        <location evidence="7">Chloroplast thylakoid membrane</location>
    </subcellularLocation>
</comment>
<keyword evidence="7" id="KW-0603">Photosystem I</keyword>
<dbReference type="GO" id="GO:0009535">
    <property type="term" value="C:chloroplast thylakoid membrane"/>
    <property type="evidence" value="ECO:0007669"/>
    <property type="project" value="UniProtKB-SubCell"/>
</dbReference>
<feature type="binding site" evidence="6">
    <location>
        <position position="230"/>
    </location>
    <ligand>
        <name>chlorophyll a</name>
        <dbReference type="ChEBI" id="CHEBI:58416"/>
        <label>1</label>
    </ligand>
</feature>
<dbReference type="PANTHER" id="PTHR21649">
    <property type="entry name" value="CHLOROPHYLL A/B BINDING PROTEIN"/>
    <property type="match status" value="1"/>
</dbReference>
<feature type="binding site" description="axial binding residue" evidence="6">
    <location>
        <position position="113"/>
    </location>
    <ligand>
        <name>chlorophyll b</name>
        <dbReference type="ChEBI" id="CHEBI:61721"/>
        <label>1</label>
    </ligand>
    <ligandPart>
        <name>Mg</name>
        <dbReference type="ChEBI" id="CHEBI:25107"/>
    </ligandPart>
</feature>
<dbReference type="GO" id="GO:0016168">
    <property type="term" value="F:chlorophyll binding"/>
    <property type="evidence" value="ECO:0007669"/>
    <property type="project" value="UniProtKB-KW"/>
</dbReference>
<dbReference type="Proteomes" id="UP001190700">
    <property type="component" value="Unassembled WGS sequence"/>
</dbReference>
<evidence type="ECO:0000313" key="9">
    <source>
        <dbReference type="Proteomes" id="UP001190700"/>
    </source>
</evidence>
<dbReference type="SUPFAM" id="SSF103511">
    <property type="entry name" value="Chlorophyll a-b binding protein"/>
    <property type="match status" value="1"/>
</dbReference>
<comment type="caution">
    <text evidence="8">The sequence shown here is derived from an EMBL/GenBank/DDBJ whole genome shotgun (WGS) entry which is preliminary data.</text>
</comment>
<dbReference type="InterPro" id="IPR022796">
    <property type="entry name" value="Chloroa_b-bind"/>
</dbReference>
<dbReference type="Pfam" id="PF00504">
    <property type="entry name" value="Chloroa_b-bind"/>
    <property type="match status" value="1"/>
</dbReference>
<proteinExistence type="inferred from homology"/>
<evidence type="ECO:0000256" key="6">
    <source>
        <dbReference type="PIRSR" id="PIRSR601344-1"/>
    </source>
</evidence>
<evidence type="ECO:0000256" key="7">
    <source>
        <dbReference type="RuleBase" id="RU363080"/>
    </source>
</evidence>
<keyword evidence="7" id="KW-0604">Photosystem II</keyword>
<dbReference type="EMBL" id="LGRX02034211">
    <property type="protein sequence ID" value="KAK3238450.1"/>
    <property type="molecule type" value="Genomic_DNA"/>
</dbReference>
<feature type="binding site" evidence="6">
    <location>
        <position position="248"/>
    </location>
    <ligand>
        <name>chlorophyll a</name>
        <dbReference type="ChEBI" id="CHEBI:58416"/>
        <label>1</label>
    </ligand>
</feature>
<keyword evidence="9" id="KW-1185">Reference proteome</keyword>
<keyword evidence="7" id="KW-0793">Thylakoid</keyword>
<feature type="binding site" description="axial binding residue" evidence="6">
    <location>
        <position position="234"/>
    </location>
    <ligand>
        <name>chlorophyll a</name>
        <dbReference type="ChEBI" id="CHEBI:58416"/>
        <label>5</label>
    </ligand>
    <ligandPart>
        <name>Mg</name>
        <dbReference type="ChEBI" id="CHEBI:25107"/>
    </ligandPart>
</feature>
<evidence type="ECO:0000256" key="5">
    <source>
        <dbReference type="ARBA" id="ARBA00022991"/>
    </source>
</evidence>
<feature type="binding site" description="axial binding residue" evidence="6">
    <location>
        <position position="64"/>
    </location>
    <ligand>
        <name>chlorophyll b</name>
        <dbReference type="ChEBI" id="CHEBI:61721"/>
        <label>1</label>
    </ligand>
    <ligandPart>
        <name>Mg</name>
        <dbReference type="ChEBI" id="CHEBI:25107"/>
    </ligandPart>
</feature>
<accession>A0AAE0ETL0</accession>
<evidence type="ECO:0000313" key="8">
    <source>
        <dbReference type="EMBL" id="KAK3238450.1"/>
    </source>
</evidence>
<feature type="binding site" evidence="6">
    <location>
        <position position="263"/>
    </location>
    <ligand>
        <name>chlorophyll a</name>
        <dbReference type="ChEBI" id="CHEBI:58416"/>
        <label>1</label>
    </ligand>
</feature>
<keyword evidence="4 7" id="KW-0934">Plastid</keyword>
<protein>
    <recommendedName>
        <fullName evidence="7">Chlorophyll a-b binding protein, chloroplastic</fullName>
    </recommendedName>
</protein>
<feature type="binding site" evidence="6">
    <location>
        <position position="231"/>
    </location>
    <ligand>
        <name>chlorophyll a</name>
        <dbReference type="ChEBI" id="CHEBI:58416"/>
        <label>1</label>
    </ligand>
</feature>
<organism evidence="8 9">
    <name type="scientific">Cymbomonas tetramitiformis</name>
    <dbReference type="NCBI Taxonomy" id="36881"/>
    <lineage>
        <taxon>Eukaryota</taxon>
        <taxon>Viridiplantae</taxon>
        <taxon>Chlorophyta</taxon>
        <taxon>Pyramimonadophyceae</taxon>
        <taxon>Pyramimonadales</taxon>
        <taxon>Pyramimonadaceae</taxon>
        <taxon>Cymbomonas</taxon>
    </lineage>
</organism>
<keyword evidence="1 6" id="KW-0148">Chlorophyll</keyword>
<evidence type="ECO:0000256" key="4">
    <source>
        <dbReference type="ARBA" id="ARBA00022640"/>
    </source>
</evidence>
<dbReference type="GO" id="GO:0009523">
    <property type="term" value="C:photosystem II"/>
    <property type="evidence" value="ECO:0007669"/>
    <property type="project" value="UniProtKB-KW"/>
</dbReference>
<comment type="function">
    <text evidence="7">The light-harvesting complex (LHC) functions as a light receptor, it captures and delivers excitation energy to photosystems with which it is closely associated.</text>
</comment>
<comment type="similarity">
    <text evidence="7">Belongs to the light-harvesting chlorophyll a/b-binding (LHC) protein family.</text>
</comment>
<dbReference type="GO" id="GO:0009522">
    <property type="term" value="C:photosystem I"/>
    <property type="evidence" value="ECO:0007669"/>
    <property type="project" value="UniProtKB-KW"/>
</dbReference>
<evidence type="ECO:0000256" key="3">
    <source>
        <dbReference type="ARBA" id="ARBA00022531"/>
    </source>
</evidence>
<feature type="binding site" evidence="6">
    <location>
        <position position="111"/>
    </location>
    <ligand>
        <name>chlorophyll a</name>
        <dbReference type="ChEBI" id="CHEBI:58416"/>
        <label>1</label>
    </ligand>
</feature>
<sequence>MSSAIMNSAALAPKVAVQTAKHSTFAGASLKASVKATTPAAARFVCRAEGGEIEKADRSKDSLYFASSQSLSYLDGTLPGDFGFDPLGISDPEGAGGYITPSWLAYSEVLHGRWAMLGVAGCMTPEILGKAGVIPESTGLVWFKSGVVPPSGTFEYWTDPFTLFFVELVLMSFAEHRRIQDYRNPGSMGKQYFLGLEAALGGSGDAAYPGGQFFNVFNLGSQDMDKMKLKEIKNGRLAMCAMVGIYFQAIVTGDGPFQNLQDHLAGGVGASIFSNFGKIGGSF</sequence>
<evidence type="ECO:0000256" key="1">
    <source>
        <dbReference type="ARBA" id="ARBA00022494"/>
    </source>
</evidence>
<dbReference type="InterPro" id="IPR001344">
    <property type="entry name" value="Chloro_AB-bd_pln"/>
</dbReference>
<gene>
    <name evidence="8" type="ORF">CYMTET_51535</name>
</gene>
<feature type="binding site" evidence="6">
    <location>
        <position position="90"/>
    </location>
    <ligand>
        <name>chlorophyll a</name>
        <dbReference type="ChEBI" id="CHEBI:58416"/>
        <label>1</label>
    </ligand>
</feature>
<dbReference type="Gene3D" id="1.10.3460.10">
    <property type="entry name" value="Chlorophyll a/b binding protein domain"/>
    <property type="match status" value="1"/>
</dbReference>
<keyword evidence="2 7" id="KW-0150">Chloroplast</keyword>